<name>A0A9P4MPW2_9PLEO</name>
<comment type="caution">
    <text evidence="1">The sequence shown here is derived from an EMBL/GenBank/DDBJ whole genome shotgun (WGS) entry which is preliminary data.</text>
</comment>
<sequence length="436" mass="48441">MGTESSGGSFQKRSIENYFPKTSKEDAKNLVREELEISYLQKALEYLMLLPSLKRESYSTDYMKSAAEKFAHATKFSDKAKYPTSAKLKAKFVEAATNYLNSLTRNAGHDQIATDSIVKLISQTEGNYLCFCATLMTMGKLGAADLDEVVGLANAVSAVLQENVEKPYRCSAVKKPTSVENSVPIKRPFAFKKPAAFQNPGGVEKSPAVSEHKTFKTLFKPSEHLPAPESVNSPLDNLTAWPKAEQRDNIAGSRTVMLQNVSSILTLNELQSLVWGGPVETFRFQPGQSTAMVKFATPEGCDNYYKATENGIQIPGGTTFVFVKRQPSLNSVNDLLKVVISQKVTRCVRALDAEEGWNEDVLLKLARGPGEKKRDVDKIVRDKTPEGRLYIEFRFGNVYQALNFKRALQDDEEWESCVLVYASDPCELYTSIHPLG</sequence>
<organism evidence="1 2">
    <name type="scientific">Delitschia confertaspora ATCC 74209</name>
    <dbReference type="NCBI Taxonomy" id="1513339"/>
    <lineage>
        <taxon>Eukaryota</taxon>
        <taxon>Fungi</taxon>
        <taxon>Dikarya</taxon>
        <taxon>Ascomycota</taxon>
        <taxon>Pezizomycotina</taxon>
        <taxon>Dothideomycetes</taxon>
        <taxon>Pleosporomycetidae</taxon>
        <taxon>Pleosporales</taxon>
        <taxon>Delitschiaceae</taxon>
        <taxon>Delitschia</taxon>
    </lineage>
</organism>
<gene>
    <name evidence="1" type="ORF">GQ43DRAFT_46914</name>
</gene>
<protein>
    <recommendedName>
        <fullName evidence="3">RRM domain-containing protein</fullName>
    </recommendedName>
</protein>
<accession>A0A9P4MPW2</accession>
<evidence type="ECO:0000313" key="2">
    <source>
        <dbReference type="Proteomes" id="UP000799536"/>
    </source>
</evidence>
<dbReference type="EMBL" id="ML993989">
    <property type="protein sequence ID" value="KAF2201144.1"/>
    <property type="molecule type" value="Genomic_DNA"/>
</dbReference>
<dbReference type="AlphaFoldDB" id="A0A9P4MPW2"/>
<evidence type="ECO:0000313" key="1">
    <source>
        <dbReference type="EMBL" id="KAF2201144.1"/>
    </source>
</evidence>
<evidence type="ECO:0008006" key="3">
    <source>
        <dbReference type="Google" id="ProtNLM"/>
    </source>
</evidence>
<proteinExistence type="predicted"/>
<reference evidence="1" key="1">
    <citation type="journal article" date="2020" name="Stud. Mycol.">
        <title>101 Dothideomycetes genomes: a test case for predicting lifestyles and emergence of pathogens.</title>
        <authorList>
            <person name="Haridas S."/>
            <person name="Albert R."/>
            <person name="Binder M."/>
            <person name="Bloem J."/>
            <person name="Labutti K."/>
            <person name="Salamov A."/>
            <person name="Andreopoulos B."/>
            <person name="Baker S."/>
            <person name="Barry K."/>
            <person name="Bills G."/>
            <person name="Bluhm B."/>
            <person name="Cannon C."/>
            <person name="Castanera R."/>
            <person name="Culley D."/>
            <person name="Daum C."/>
            <person name="Ezra D."/>
            <person name="Gonzalez J."/>
            <person name="Henrissat B."/>
            <person name="Kuo A."/>
            <person name="Liang C."/>
            <person name="Lipzen A."/>
            <person name="Lutzoni F."/>
            <person name="Magnuson J."/>
            <person name="Mondo S."/>
            <person name="Nolan M."/>
            <person name="Ohm R."/>
            <person name="Pangilinan J."/>
            <person name="Park H.-J."/>
            <person name="Ramirez L."/>
            <person name="Alfaro M."/>
            <person name="Sun H."/>
            <person name="Tritt A."/>
            <person name="Yoshinaga Y."/>
            <person name="Zwiers L.-H."/>
            <person name="Turgeon B."/>
            <person name="Goodwin S."/>
            <person name="Spatafora J."/>
            <person name="Crous P."/>
            <person name="Grigoriev I."/>
        </authorList>
    </citation>
    <scope>NUCLEOTIDE SEQUENCE</scope>
    <source>
        <strain evidence="1">ATCC 74209</strain>
    </source>
</reference>
<dbReference type="Proteomes" id="UP000799536">
    <property type="component" value="Unassembled WGS sequence"/>
</dbReference>
<dbReference type="OrthoDB" id="422086at2759"/>
<keyword evidence="2" id="KW-1185">Reference proteome</keyword>